<protein>
    <submittedName>
        <fullName evidence="2">Uncharacterized protein</fullName>
    </submittedName>
</protein>
<accession>A0A7W9FSQ9</accession>
<feature type="compositionally biased region" description="Low complexity" evidence="1">
    <location>
        <begin position="75"/>
        <end position="89"/>
    </location>
</feature>
<sequence length="104" mass="11045">MNRIRAITALKDSVGPTAVDAAIEAIRDFRERWGPTCEPEEDALTREILGTLIDLQVRSVTRAVRLGEAMSRRLNAANDADPTTPDTDPSGSALAVPVSMGAAA</sequence>
<reference evidence="2 3" key="1">
    <citation type="submission" date="2020-08" db="EMBL/GenBank/DDBJ databases">
        <title>Functional genomics of gut bacteria from endangered species of beetles.</title>
        <authorList>
            <person name="Carlos-Shanley C."/>
        </authorList>
    </citation>
    <scope>NUCLEOTIDE SEQUENCE [LARGE SCALE GENOMIC DNA]</scope>
    <source>
        <strain evidence="2 3">S00192</strain>
    </source>
</reference>
<evidence type="ECO:0000313" key="3">
    <source>
        <dbReference type="Proteomes" id="UP000556201"/>
    </source>
</evidence>
<dbReference type="AlphaFoldDB" id="A0A7W9FSQ9"/>
<dbReference type="EMBL" id="JACHLJ010000001">
    <property type="protein sequence ID" value="MBB5770850.1"/>
    <property type="molecule type" value="Genomic_DNA"/>
</dbReference>
<name>A0A7W9FSQ9_BREVE</name>
<evidence type="ECO:0000313" key="2">
    <source>
        <dbReference type="EMBL" id="MBB5770850.1"/>
    </source>
</evidence>
<comment type="caution">
    <text evidence="2">The sequence shown here is derived from an EMBL/GenBank/DDBJ whole genome shotgun (WGS) entry which is preliminary data.</text>
</comment>
<organism evidence="2 3">
    <name type="scientific">Brevundimonas vesicularis</name>
    <name type="common">Pseudomonas vesicularis</name>
    <dbReference type="NCBI Taxonomy" id="41276"/>
    <lineage>
        <taxon>Bacteria</taxon>
        <taxon>Pseudomonadati</taxon>
        <taxon>Pseudomonadota</taxon>
        <taxon>Alphaproteobacteria</taxon>
        <taxon>Caulobacterales</taxon>
        <taxon>Caulobacteraceae</taxon>
        <taxon>Brevundimonas</taxon>
    </lineage>
</organism>
<evidence type="ECO:0000256" key="1">
    <source>
        <dbReference type="SAM" id="MobiDB-lite"/>
    </source>
</evidence>
<dbReference type="RefSeq" id="WP_184278450.1">
    <property type="nucleotide sequence ID" value="NZ_JACHLJ010000001.1"/>
</dbReference>
<feature type="region of interest" description="Disordered" evidence="1">
    <location>
        <begin position="75"/>
        <end position="104"/>
    </location>
</feature>
<dbReference type="Proteomes" id="UP000556201">
    <property type="component" value="Unassembled WGS sequence"/>
</dbReference>
<proteinExistence type="predicted"/>
<gene>
    <name evidence="2" type="ORF">HNP47_000819</name>
</gene>